<sequence length="465" mass="52827">MATLKLSHIIFTLFLYQIKIASSEILYLDNIVGSGFNIIKIIENRITRTMIYSTPDRQITQVRQGRKLIWMGYPGESIKCLTIFSFESSSKILITIEIENPAYDSLKFIYMHRNYFRYVTKAYFETNFAMQAKPLKSPTSKPIPGKLPIPRLKKPEKRKADAEKSKEAKKKIVGHPSETKTEAERQTQTELYTTTSQQTTQPQKQSEPEIIQVEVGSDDEGTDDFLVVSTSQKVDLYSETVDTTTGTAIHPKEQQVKILTQIRYTQTDTHESEDTETQTDTQQSKDTETQTVILTDSTETQTLIPTDSTDTQTDTHESKETETQTVIPTDSTETQTDTHETEDIGIQTKLRTRYPKKQHAVKTNSVQTQTEMVVPIGGEFDDEDSEGEIIPVLIGSDGEYEELPMFPGEEESDIEFQISSDSDMDIDESTDDHIIQSDAITQTDKQNDNRDPSTLPIKKRPYKPD</sequence>
<feature type="signal peptide" evidence="2">
    <location>
        <begin position="1"/>
        <end position="23"/>
    </location>
</feature>
<name>Q4N866_THEPA</name>
<dbReference type="Proteomes" id="UP000001949">
    <property type="component" value="Unassembled WGS sequence"/>
</dbReference>
<evidence type="ECO:0000313" key="3">
    <source>
        <dbReference type="EMBL" id="EAN33842.1"/>
    </source>
</evidence>
<protein>
    <submittedName>
        <fullName evidence="3">TashAT3 protein, putative</fullName>
    </submittedName>
</protein>
<feature type="compositionally biased region" description="Polar residues" evidence="1">
    <location>
        <begin position="292"/>
        <end position="312"/>
    </location>
</feature>
<feature type="compositionally biased region" description="Basic and acidic residues" evidence="1">
    <location>
        <begin position="313"/>
        <end position="322"/>
    </location>
</feature>
<dbReference type="InParanoid" id="Q4N866"/>
<evidence type="ECO:0000256" key="1">
    <source>
        <dbReference type="SAM" id="MobiDB-lite"/>
    </source>
</evidence>
<accession>Q4N866</accession>
<feature type="chain" id="PRO_5004241748" evidence="2">
    <location>
        <begin position="24"/>
        <end position="465"/>
    </location>
</feature>
<keyword evidence="2" id="KW-0732">Signal</keyword>
<feature type="region of interest" description="Disordered" evidence="1">
    <location>
        <begin position="264"/>
        <end position="342"/>
    </location>
</feature>
<keyword evidence="4" id="KW-1185">Reference proteome</keyword>
<dbReference type="GeneID" id="3503135"/>
<dbReference type="OMA" id="KCINIFI"/>
<evidence type="ECO:0000313" key="4">
    <source>
        <dbReference type="Proteomes" id="UP000001949"/>
    </source>
</evidence>
<dbReference type="eggNOG" id="ENOG502TN5I">
    <property type="taxonomic scope" value="Eukaryota"/>
</dbReference>
<evidence type="ECO:0000256" key="2">
    <source>
        <dbReference type="SAM" id="SignalP"/>
    </source>
</evidence>
<feature type="region of interest" description="Disordered" evidence="1">
    <location>
        <begin position="134"/>
        <end position="187"/>
    </location>
</feature>
<dbReference type="AlphaFoldDB" id="Q4N866"/>
<feature type="compositionally biased region" description="Basic and acidic residues" evidence="1">
    <location>
        <begin position="177"/>
        <end position="187"/>
    </location>
</feature>
<feature type="region of interest" description="Disordered" evidence="1">
    <location>
        <begin position="438"/>
        <end position="465"/>
    </location>
</feature>
<dbReference type="RefSeq" id="XP_766125.1">
    <property type="nucleotide sequence ID" value="XM_761032.1"/>
</dbReference>
<dbReference type="VEuPathDB" id="PiroplasmaDB:TpMuguga_01g00604"/>
<dbReference type="EMBL" id="AAGK01000001">
    <property type="protein sequence ID" value="EAN33842.1"/>
    <property type="molecule type" value="Genomic_DNA"/>
</dbReference>
<reference evidence="3 4" key="1">
    <citation type="journal article" date="2005" name="Science">
        <title>Genome sequence of Theileria parva, a bovine pathogen that transforms lymphocytes.</title>
        <authorList>
            <person name="Gardner M.J."/>
            <person name="Bishop R."/>
            <person name="Shah T."/>
            <person name="de Villiers E.P."/>
            <person name="Carlton J.M."/>
            <person name="Hall N."/>
            <person name="Ren Q."/>
            <person name="Paulsen I.T."/>
            <person name="Pain A."/>
            <person name="Berriman M."/>
            <person name="Wilson R.J.M."/>
            <person name="Sato S."/>
            <person name="Ralph S.A."/>
            <person name="Mann D.J."/>
            <person name="Xiong Z."/>
            <person name="Shallom S.J."/>
            <person name="Weidman J."/>
            <person name="Jiang L."/>
            <person name="Lynn J."/>
            <person name="Weaver B."/>
            <person name="Shoaibi A."/>
            <person name="Domingo A.R."/>
            <person name="Wasawo D."/>
            <person name="Crabtree J."/>
            <person name="Wortman J.R."/>
            <person name="Haas B."/>
            <person name="Angiuoli S.V."/>
            <person name="Creasy T.H."/>
            <person name="Lu C."/>
            <person name="Suh B."/>
            <person name="Silva J.C."/>
            <person name="Utterback T.R."/>
            <person name="Feldblyum T.V."/>
            <person name="Pertea M."/>
            <person name="Allen J."/>
            <person name="Nierman W.C."/>
            <person name="Taracha E.L.N."/>
            <person name="Salzberg S.L."/>
            <person name="White O.R."/>
            <person name="Fitzhugh H.A."/>
            <person name="Morzaria S."/>
            <person name="Venter J.C."/>
            <person name="Fraser C.M."/>
            <person name="Nene V."/>
        </authorList>
    </citation>
    <scope>NUCLEOTIDE SEQUENCE [LARGE SCALE GENOMIC DNA]</scope>
    <source>
        <strain evidence="3 4">Muguga</strain>
    </source>
</reference>
<comment type="caution">
    <text evidence="3">The sequence shown here is derived from an EMBL/GenBank/DDBJ whole genome shotgun (WGS) entry which is preliminary data.</text>
</comment>
<organism evidence="3 4">
    <name type="scientific">Theileria parva</name>
    <name type="common">East coast fever infection agent</name>
    <dbReference type="NCBI Taxonomy" id="5875"/>
    <lineage>
        <taxon>Eukaryota</taxon>
        <taxon>Sar</taxon>
        <taxon>Alveolata</taxon>
        <taxon>Apicomplexa</taxon>
        <taxon>Aconoidasida</taxon>
        <taxon>Piroplasmida</taxon>
        <taxon>Theileriidae</taxon>
        <taxon>Theileria</taxon>
    </lineage>
</organism>
<dbReference type="KEGG" id="tpv:TP01_0604"/>
<gene>
    <name evidence="3" type="ordered locus">TP01_0604</name>
</gene>
<proteinExistence type="predicted"/>